<feature type="region of interest" description="Disordered" evidence="1">
    <location>
        <begin position="1"/>
        <end position="55"/>
    </location>
</feature>
<keyword evidence="3" id="KW-1185">Reference proteome</keyword>
<reference evidence="2" key="1">
    <citation type="submission" date="2015-05" db="EMBL/GenBank/DDBJ databases">
        <title>Permanent draft genome of Rhodopirellula islandicus K833.</title>
        <authorList>
            <person name="Kizina J."/>
            <person name="Richter M."/>
            <person name="Glockner F.O."/>
            <person name="Harder J."/>
        </authorList>
    </citation>
    <scope>NUCLEOTIDE SEQUENCE [LARGE SCALE GENOMIC DNA]</scope>
    <source>
        <strain evidence="2">K833</strain>
    </source>
</reference>
<evidence type="ECO:0000313" key="2">
    <source>
        <dbReference type="EMBL" id="KLU06162.1"/>
    </source>
</evidence>
<evidence type="ECO:0000256" key="1">
    <source>
        <dbReference type="SAM" id="MobiDB-lite"/>
    </source>
</evidence>
<organism evidence="2 3">
    <name type="scientific">Rhodopirellula islandica</name>
    <dbReference type="NCBI Taxonomy" id="595434"/>
    <lineage>
        <taxon>Bacteria</taxon>
        <taxon>Pseudomonadati</taxon>
        <taxon>Planctomycetota</taxon>
        <taxon>Planctomycetia</taxon>
        <taxon>Pirellulales</taxon>
        <taxon>Pirellulaceae</taxon>
        <taxon>Rhodopirellula</taxon>
    </lineage>
</organism>
<dbReference type="EMBL" id="LECT01000016">
    <property type="protein sequence ID" value="KLU06162.1"/>
    <property type="molecule type" value="Genomic_DNA"/>
</dbReference>
<sequence>MENSTERTQENSTTRDAADSDSEATRSAGQSSSLLGAIGWQISRRRCPRRRPRSG</sequence>
<dbReference type="STRING" id="595434.RISK_002013"/>
<proteinExistence type="predicted"/>
<feature type="compositionally biased region" description="Basic residues" evidence="1">
    <location>
        <begin position="43"/>
        <end position="55"/>
    </location>
</feature>
<comment type="caution">
    <text evidence="2">The sequence shown here is derived from an EMBL/GenBank/DDBJ whole genome shotgun (WGS) entry which is preliminary data.</text>
</comment>
<evidence type="ECO:0000313" key="3">
    <source>
        <dbReference type="Proteomes" id="UP000036367"/>
    </source>
</evidence>
<name>A0A0J1BI01_RHOIS</name>
<accession>A0A0J1BI01</accession>
<gene>
    <name evidence="2" type="ORF">RISK_002013</name>
</gene>
<dbReference type="Proteomes" id="UP000036367">
    <property type="component" value="Unassembled WGS sequence"/>
</dbReference>
<dbReference type="AlphaFoldDB" id="A0A0J1BI01"/>
<feature type="compositionally biased region" description="Polar residues" evidence="1">
    <location>
        <begin position="25"/>
        <end position="34"/>
    </location>
</feature>
<protein>
    <submittedName>
        <fullName evidence="2">Uncharacterized protein</fullName>
    </submittedName>
</protein>